<dbReference type="Gene3D" id="1.20.1640.10">
    <property type="entry name" value="Multidrug efflux transporter AcrB transmembrane domain"/>
    <property type="match status" value="2"/>
</dbReference>
<dbReference type="AlphaFoldDB" id="A0A5E7UZG0"/>
<dbReference type="EMBL" id="CABVJF010000017">
    <property type="protein sequence ID" value="VVQ15426.1"/>
    <property type="molecule type" value="Genomic_DNA"/>
</dbReference>
<evidence type="ECO:0000256" key="5">
    <source>
        <dbReference type="ARBA" id="ARBA00023136"/>
    </source>
</evidence>
<feature type="domain" description="SSD" evidence="7">
    <location>
        <begin position="249"/>
        <end position="408"/>
    </location>
</feature>
<accession>A0A5E7UZG0</accession>
<dbReference type="RefSeq" id="WP_224790967.1">
    <property type="nucleotide sequence ID" value="NZ_CABVJF010000017.1"/>
</dbReference>
<name>A0A5E7UZG0_PSEFL</name>
<feature type="transmembrane region" description="Helical" evidence="6">
    <location>
        <begin position="442"/>
        <end position="460"/>
    </location>
</feature>
<feature type="transmembrane region" description="Helical" evidence="6">
    <location>
        <begin position="310"/>
        <end position="327"/>
    </location>
</feature>
<keyword evidence="3 6" id="KW-0812">Transmembrane</keyword>
<comment type="subcellular location">
    <subcellularLocation>
        <location evidence="1">Cell membrane</location>
        <topology evidence="1">Multi-pass membrane protein</topology>
    </subcellularLocation>
</comment>
<evidence type="ECO:0000256" key="1">
    <source>
        <dbReference type="ARBA" id="ARBA00004651"/>
    </source>
</evidence>
<evidence type="ECO:0000256" key="6">
    <source>
        <dbReference type="SAM" id="Phobius"/>
    </source>
</evidence>
<dbReference type="InterPro" id="IPR050545">
    <property type="entry name" value="Mycobact_MmpL"/>
</dbReference>
<dbReference type="InterPro" id="IPR004869">
    <property type="entry name" value="MMPL_dom"/>
</dbReference>
<evidence type="ECO:0000256" key="3">
    <source>
        <dbReference type="ARBA" id="ARBA00022692"/>
    </source>
</evidence>
<evidence type="ECO:0000313" key="8">
    <source>
        <dbReference type="EMBL" id="VVQ15426.1"/>
    </source>
</evidence>
<dbReference type="InterPro" id="IPR000731">
    <property type="entry name" value="SSD"/>
</dbReference>
<proteinExistence type="predicted"/>
<feature type="transmembrane region" description="Helical" evidence="6">
    <location>
        <begin position="700"/>
        <end position="719"/>
    </location>
</feature>
<keyword evidence="2" id="KW-1003">Cell membrane</keyword>
<evidence type="ECO:0000256" key="2">
    <source>
        <dbReference type="ARBA" id="ARBA00022475"/>
    </source>
</evidence>
<dbReference type="PANTHER" id="PTHR33406">
    <property type="entry name" value="MEMBRANE PROTEIN MJ1562-RELATED"/>
    <property type="match status" value="1"/>
</dbReference>
<evidence type="ECO:0000256" key="4">
    <source>
        <dbReference type="ARBA" id="ARBA00022989"/>
    </source>
</evidence>
<feature type="transmembrane region" description="Helical" evidence="6">
    <location>
        <begin position="739"/>
        <end position="763"/>
    </location>
</feature>
<dbReference type="Proteomes" id="UP000381378">
    <property type="component" value="Unassembled WGS sequence"/>
</dbReference>
<evidence type="ECO:0000313" key="9">
    <source>
        <dbReference type="Proteomes" id="UP000381378"/>
    </source>
</evidence>
<evidence type="ECO:0000259" key="7">
    <source>
        <dbReference type="PROSITE" id="PS50156"/>
    </source>
</evidence>
<dbReference type="SUPFAM" id="SSF82866">
    <property type="entry name" value="Multidrug efflux transporter AcrB transmembrane domain"/>
    <property type="match status" value="2"/>
</dbReference>
<keyword evidence="4 6" id="KW-1133">Transmembrane helix</keyword>
<feature type="transmembrane region" description="Helical" evidence="6">
    <location>
        <begin position="354"/>
        <end position="377"/>
    </location>
</feature>
<organism evidence="8 9">
    <name type="scientific">Pseudomonas fluorescens</name>
    <dbReference type="NCBI Taxonomy" id="294"/>
    <lineage>
        <taxon>Bacteria</taxon>
        <taxon>Pseudomonadati</taxon>
        <taxon>Pseudomonadota</taxon>
        <taxon>Gammaproteobacteria</taxon>
        <taxon>Pseudomonadales</taxon>
        <taxon>Pseudomonadaceae</taxon>
        <taxon>Pseudomonas</taxon>
    </lineage>
</organism>
<dbReference type="PROSITE" id="PS50156">
    <property type="entry name" value="SSD"/>
    <property type="match status" value="1"/>
</dbReference>
<dbReference type="Pfam" id="PF03176">
    <property type="entry name" value="MMPL"/>
    <property type="match status" value="1"/>
</dbReference>
<dbReference type="GO" id="GO:0005886">
    <property type="term" value="C:plasma membrane"/>
    <property type="evidence" value="ECO:0007669"/>
    <property type="project" value="UniProtKB-SubCell"/>
</dbReference>
<feature type="transmembrane region" description="Helical" evidence="6">
    <location>
        <begin position="672"/>
        <end position="694"/>
    </location>
</feature>
<feature type="transmembrane region" description="Helical" evidence="6">
    <location>
        <begin position="389"/>
        <end position="409"/>
    </location>
</feature>
<dbReference type="PANTHER" id="PTHR33406:SF10">
    <property type="entry name" value="SSD DOMAIN-CONTAINING PROTEIN"/>
    <property type="match status" value="1"/>
</dbReference>
<feature type="transmembrane region" description="Helical" evidence="6">
    <location>
        <begin position="44"/>
        <end position="63"/>
    </location>
</feature>
<feature type="transmembrane region" description="Helical" evidence="6">
    <location>
        <begin position="775"/>
        <end position="800"/>
    </location>
</feature>
<gene>
    <name evidence="8" type="ORF">PS928_04261</name>
</gene>
<feature type="transmembrane region" description="Helical" evidence="6">
    <location>
        <begin position="281"/>
        <end position="303"/>
    </location>
</feature>
<feature type="transmembrane region" description="Helical" evidence="6">
    <location>
        <begin position="255"/>
        <end position="275"/>
    </location>
</feature>
<reference evidence="8 9" key="1">
    <citation type="submission" date="2019-09" db="EMBL/GenBank/DDBJ databases">
        <authorList>
            <person name="Chandra G."/>
            <person name="Truman W A."/>
        </authorList>
    </citation>
    <scope>NUCLEOTIDE SEQUENCE [LARGE SCALE GENOMIC DNA]</scope>
    <source>
        <strain evidence="8">PS928</strain>
    </source>
</reference>
<protein>
    <recommendedName>
        <fullName evidence="7">SSD domain-containing protein</fullName>
    </recommendedName>
</protein>
<keyword evidence="5 6" id="KW-0472">Membrane</keyword>
<sequence length="807" mass="88021">MNSKAHNVADQDCKPVVQGEVAHDRFKSIEFDDNIIGRVAYSIFHWRFPLLVIGVVATLFFIFEASKLQFSAGFSKMIPANHEYMKTFADYREIFGGADKVLLVIKVKNGDIYAKDIIETVKGVTEEMFYINGVERSSLTSLTTPNVRYNEVVEEGFKSGNLVPGEFSGTPEELKKIRANVKKSDWVGRIVSNDFTATMVVATLLPTEPGSDQPLDLRRVGAQLENIRQKFDNDRVSIHIVGFAKASSDIADGTAGVLIFFAMALVVTALLLYWYCGSVMLSAWALIASMIPVVWLLGILPLLGLGLDPMSILVPFLIFSIGVSHAVQMTNAWKLETLNGCDGVVASRNCFMKLFLPGCTALAATAVGFIVIALVDIQIVRELALTSTLGVSLMIVTNKVLLPILLSYMKFSGKDFAKLKGHETSGNVVWEKLGWLATPKGAVLPIAIALCITAFAIWKAQDLKIGDMGKGVPELWSDSRYNQDVELITSSFAIGVDLLQVIVEVKGGDSPCVRRDVMDEVEKFDFLMRQTEGVSAVRSLPSFIGNVTQNFAEGWYKWRMLPESTPQIAQGIGMATRLGNEYRNSTCDALPISIYTTDHQATTISHIVDVIKAFKAEHDTGDLTFRLASGNVGVMAATNEVVADSESLVNLAVFATVAVLCLITFRSVRITICVVLPVALVTLLCNAIMAMMGIGVKVNTLPVIAIAVGLGVDYGIYMFERVKHEMAERGHDLREAFVLALKARGTASVFTAVTMSISVLTWAMSSLKFQADMGILLAFMFLVNVFGAILLAPALAAFIVGNKKKLH</sequence>